<accession>A0A160F702</accession>
<gene>
    <name evidence="1" type="ORF">GFC30_3173</name>
</gene>
<name>A0A160F702_9BACL</name>
<dbReference type="RefSeq" id="WP_158512142.1">
    <property type="nucleotide sequence ID" value="NZ_CP015439.1"/>
</dbReference>
<geneLocation type="plasmid" evidence="2">
    <name>pdsm15939_1</name>
</geneLocation>
<dbReference type="OrthoDB" id="1685215at2"/>
<organism evidence="1 2">
    <name type="scientific">Anoxybacteroides amylolyticum</name>
    <dbReference type="NCBI Taxonomy" id="294699"/>
    <lineage>
        <taxon>Bacteria</taxon>
        <taxon>Bacillati</taxon>
        <taxon>Bacillota</taxon>
        <taxon>Bacilli</taxon>
        <taxon>Bacillales</taxon>
        <taxon>Anoxybacillaceae</taxon>
        <taxon>Anoxybacteroides</taxon>
    </lineage>
</organism>
<keyword evidence="2" id="KW-1185">Reference proteome</keyword>
<dbReference type="EMBL" id="CP015439">
    <property type="protein sequence ID" value="ANB62326.1"/>
    <property type="molecule type" value="Genomic_DNA"/>
</dbReference>
<evidence type="ECO:0000313" key="2">
    <source>
        <dbReference type="Proteomes" id="UP000076865"/>
    </source>
</evidence>
<reference evidence="1 2" key="1">
    <citation type="journal article" date="2006" name="Syst. Appl. Microbiol.">
        <title>Anoxybacillus amylolyticus sp. nov., a thermophilic amylase producing bacterium isolated from Mount Rittmann (Antarctica).</title>
        <authorList>
            <person name="Poli A."/>
            <person name="Esposito E."/>
            <person name="Lama L."/>
            <person name="Orlando P."/>
            <person name="Nicolaus G."/>
            <person name="de Appolonia F."/>
            <person name="Gambacorta A."/>
            <person name="Nicolaus B."/>
        </authorList>
    </citation>
    <scope>NUCLEOTIDE SEQUENCE [LARGE SCALE GENOMIC DNA]</scope>
    <source>
        <strain evidence="1 2">DSM 15939</strain>
        <plasmid evidence="2">Plasmid pdsm15939_1</plasmid>
    </source>
</reference>
<protein>
    <submittedName>
        <fullName evidence="1">Uncharacterized protein</fullName>
    </submittedName>
</protein>
<dbReference type="KEGG" id="aamy:GFC30_3173"/>
<dbReference type="AlphaFoldDB" id="A0A160F702"/>
<keyword evidence="1" id="KW-0614">Plasmid</keyword>
<sequence length="56" mass="6464">MIEELDVVKLKDGTEVTILEIFDSEPKYCCQRSDDDEIVFINSQDVSEITYKCKST</sequence>
<dbReference type="Proteomes" id="UP000076865">
    <property type="component" value="Plasmid pDSM15939_1"/>
</dbReference>
<evidence type="ECO:0000313" key="1">
    <source>
        <dbReference type="EMBL" id="ANB62326.1"/>
    </source>
</evidence>
<dbReference type="PATRIC" id="fig|294699.3.peg.3280"/>
<proteinExistence type="predicted"/>